<evidence type="ECO:0000256" key="10">
    <source>
        <dbReference type="ARBA" id="ARBA00048743"/>
    </source>
</evidence>
<dbReference type="InterPro" id="IPR018094">
    <property type="entry name" value="Thymidylate_kinase"/>
</dbReference>
<evidence type="ECO:0000259" key="12">
    <source>
        <dbReference type="Pfam" id="PF02223"/>
    </source>
</evidence>
<evidence type="ECO:0000256" key="6">
    <source>
        <dbReference type="ARBA" id="ARBA00022741"/>
    </source>
</evidence>
<evidence type="ECO:0000256" key="4">
    <source>
        <dbReference type="ARBA" id="ARBA00022679"/>
    </source>
</evidence>
<dbReference type="GO" id="GO:0006233">
    <property type="term" value="P:dTDP biosynthetic process"/>
    <property type="evidence" value="ECO:0007669"/>
    <property type="project" value="InterPro"/>
</dbReference>
<keyword evidence="7 11" id="KW-0418">Kinase</keyword>
<dbReference type="GO" id="GO:0006235">
    <property type="term" value="P:dTTP biosynthetic process"/>
    <property type="evidence" value="ECO:0007669"/>
    <property type="project" value="UniProtKB-UniRule"/>
</dbReference>
<dbReference type="HAMAP" id="MF_00165">
    <property type="entry name" value="Thymidylate_kinase"/>
    <property type="match status" value="1"/>
</dbReference>
<organism evidence="13 14">
    <name type="scientific">Tistrella mobilis</name>
    <dbReference type="NCBI Taxonomy" id="171437"/>
    <lineage>
        <taxon>Bacteria</taxon>
        <taxon>Pseudomonadati</taxon>
        <taxon>Pseudomonadota</taxon>
        <taxon>Alphaproteobacteria</taxon>
        <taxon>Geminicoccales</taxon>
        <taxon>Geminicoccaceae</taxon>
        <taxon>Tistrella</taxon>
    </lineage>
</organism>
<evidence type="ECO:0000256" key="2">
    <source>
        <dbReference type="ARBA" id="ARBA00012980"/>
    </source>
</evidence>
<evidence type="ECO:0000313" key="14">
    <source>
        <dbReference type="Proteomes" id="UP000257706"/>
    </source>
</evidence>
<evidence type="ECO:0000256" key="5">
    <source>
        <dbReference type="ARBA" id="ARBA00022727"/>
    </source>
</evidence>
<evidence type="ECO:0000256" key="1">
    <source>
        <dbReference type="ARBA" id="ARBA00009776"/>
    </source>
</evidence>
<comment type="similarity">
    <text evidence="1 11">Belongs to the thymidylate kinase family.</text>
</comment>
<feature type="domain" description="Thymidylate kinase-like" evidence="12">
    <location>
        <begin position="9"/>
        <end position="156"/>
    </location>
</feature>
<dbReference type="AlphaFoldDB" id="A0A3B9IL29"/>
<dbReference type="Proteomes" id="UP000257706">
    <property type="component" value="Unassembled WGS sequence"/>
</dbReference>
<gene>
    <name evidence="11" type="primary">tmk</name>
    <name evidence="13" type="ORF">DCK97_14235</name>
</gene>
<dbReference type="GO" id="GO:0005524">
    <property type="term" value="F:ATP binding"/>
    <property type="evidence" value="ECO:0007669"/>
    <property type="project" value="UniProtKB-UniRule"/>
</dbReference>
<evidence type="ECO:0000256" key="3">
    <source>
        <dbReference type="ARBA" id="ARBA00017144"/>
    </source>
</evidence>
<comment type="catalytic activity">
    <reaction evidence="10 11">
        <text>dTMP + ATP = dTDP + ADP</text>
        <dbReference type="Rhea" id="RHEA:13517"/>
        <dbReference type="ChEBI" id="CHEBI:30616"/>
        <dbReference type="ChEBI" id="CHEBI:58369"/>
        <dbReference type="ChEBI" id="CHEBI:63528"/>
        <dbReference type="ChEBI" id="CHEBI:456216"/>
        <dbReference type="EC" id="2.7.4.9"/>
    </reaction>
</comment>
<evidence type="ECO:0000256" key="7">
    <source>
        <dbReference type="ARBA" id="ARBA00022777"/>
    </source>
</evidence>
<keyword evidence="6 11" id="KW-0547">Nucleotide-binding</keyword>
<keyword evidence="5 11" id="KW-0545">Nucleotide biosynthesis</keyword>
<reference evidence="13 14" key="1">
    <citation type="journal article" date="2018" name="Nat. Biotechnol.">
        <title>A standardized bacterial taxonomy based on genome phylogeny substantially revises the tree of life.</title>
        <authorList>
            <person name="Parks D.H."/>
            <person name="Chuvochina M."/>
            <person name="Waite D.W."/>
            <person name="Rinke C."/>
            <person name="Skarshewski A."/>
            <person name="Chaumeil P.A."/>
            <person name="Hugenholtz P."/>
        </authorList>
    </citation>
    <scope>NUCLEOTIDE SEQUENCE [LARGE SCALE GENOMIC DNA]</scope>
    <source>
        <strain evidence="13">UBA8739</strain>
    </source>
</reference>
<name>A0A3B9IL29_9PROT</name>
<proteinExistence type="inferred from homology"/>
<dbReference type="PANTHER" id="PTHR10344:SF4">
    <property type="entry name" value="UMP-CMP KINASE 2, MITOCHONDRIAL"/>
    <property type="match status" value="1"/>
</dbReference>
<evidence type="ECO:0000256" key="11">
    <source>
        <dbReference type="HAMAP-Rule" id="MF_00165"/>
    </source>
</evidence>
<dbReference type="Pfam" id="PF02223">
    <property type="entry name" value="Thymidylate_kin"/>
    <property type="match status" value="1"/>
</dbReference>
<keyword evidence="4 11" id="KW-0808">Transferase</keyword>
<dbReference type="GO" id="GO:0006227">
    <property type="term" value="P:dUDP biosynthetic process"/>
    <property type="evidence" value="ECO:0007669"/>
    <property type="project" value="TreeGrafter"/>
</dbReference>
<comment type="caution">
    <text evidence="13">The sequence shown here is derived from an EMBL/GenBank/DDBJ whole genome shotgun (WGS) entry which is preliminary data.</text>
</comment>
<protein>
    <recommendedName>
        <fullName evidence="3 11">Thymidylate kinase</fullName>
        <ecNumber evidence="2 11">2.7.4.9</ecNumber>
    </recommendedName>
    <alternativeName>
        <fullName evidence="9 11">dTMP kinase</fullName>
    </alternativeName>
</protein>
<dbReference type="EMBL" id="DMAI01000223">
    <property type="protein sequence ID" value="HAE48574.1"/>
    <property type="molecule type" value="Genomic_DNA"/>
</dbReference>
<dbReference type="Gene3D" id="3.40.50.300">
    <property type="entry name" value="P-loop containing nucleotide triphosphate hydrolases"/>
    <property type="match status" value="1"/>
</dbReference>
<evidence type="ECO:0000256" key="9">
    <source>
        <dbReference type="ARBA" id="ARBA00029962"/>
    </source>
</evidence>
<feature type="binding site" evidence="11">
    <location>
        <begin position="11"/>
        <end position="18"/>
    </location>
    <ligand>
        <name>ATP</name>
        <dbReference type="ChEBI" id="CHEBI:30616"/>
    </ligand>
</feature>
<dbReference type="GO" id="GO:0004798">
    <property type="term" value="F:dTMP kinase activity"/>
    <property type="evidence" value="ECO:0007669"/>
    <property type="project" value="UniProtKB-UniRule"/>
</dbReference>
<dbReference type="EC" id="2.7.4.9" evidence="2 11"/>
<comment type="function">
    <text evidence="11">Phosphorylation of dTMP to form dTDP in both de novo and salvage pathways of dTTP synthesis.</text>
</comment>
<sequence>MPATLHIAIEGVDGAGKTTVRNALSRAMIRAGHPCSITGPHAWLDVDAGRRIVAFRERRGPVEPAAVSDAWFRDKQVIATRVIAPALDRVSVLSDRYVFSDAVYHEVLLDIPAMTTLERHLHAGTRMPDLLLYVDVDAELALARIEARTEARHFYEDRAHIGPLLDCFRRVVAEVDRRRLAPVLTFLNHRADVAAAVEEEIMPVVVAALGNAAETSPSKPSDRMAARK</sequence>
<dbReference type="InterPro" id="IPR039430">
    <property type="entry name" value="Thymidylate_kin-like_dom"/>
</dbReference>
<dbReference type="GO" id="GO:0005829">
    <property type="term" value="C:cytosol"/>
    <property type="evidence" value="ECO:0007669"/>
    <property type="project" value="TreeGrafter"/>
</dbReference>
<dbReference type="SUPFAM" id="SSF52540">
    <property type="entry name" value="P-loop containing nucleoside triphosphate hydrolases"/>
    <property type="match status" value="1"/>
</dbReference>
<accession>A0A3B9IL29</accession>
<dbReference type="PANTHER" id="PTHR10344">
    <property type="entry name" value="THYMIDYLATE KINASE"/>
    <property type="match status" value="1"/>
</dbReference>
<keyword evidence="8 11" id="KW-0067">ATP-binding</keyword>
<evidence type="ECO:0000313" key="13">
    <source>
        <dbReference type="EMBL" id="HAE48574.1"/>
    </source>
</evidence>
<dbReference type="InterPro" id="IPR027417">
    <property type="entry name" value="P-loop_NTPase"/>
</dbReference>
<evidence type="ECO:0000256" key="8">
    <source>
        <dbReference type="ARBA" id="ARBA00022840"/>
    </source>
</evidence>